<evidence type="ECO:0000259" key="3">
    <source>
        <dbReference type="SMART" id="SM00822"/>
    </source>
</evidence>
<dbReference type="Pfam" id="PF13561">
    <property type="entry name" value="adh_short_C2"/>
    <property type="match status" value="1"/>
</dbReference>
<dbReference type="InterPro" id="IPR057326">
    <property type="entry name" value="KR_dom"/>
</dbReference>
<evidence type="ECO:0000256" key="2">
    <source>
        <dbReference type="ARBA" id="ARBA00023002"/>
    </source>
</evidence>
<evidence type="ECO:0000313" key="5">
    <source>
        <dbReference type="Proteomes" id="UP000305202"/>
    </source>
</evidence>
<dbReference type="Gene3D" id="3.40.50.720">
    <property type="entry name" value="NAD(P)-binding Rossmann-like Domain"/>
    <property type="match status" value="1"/>
</dbReference>
<gene>
    <name evidence="4" type="ORF">FCN80_08580</name>
</gene>
<dbReference type="SMART" id="SM00822">
    <property type="entry name" value="PKS_KR"/>
    <property type="match status" value="1"/>
</dbReference>
<dbReference type="CDD" id="cd05233">
    <property type="entry name" value="SDR_c"/>
    <property type="match status" value="1"/>
</dbReference>
<comment type="caution">
    <text evidence="4">The sequence shown here is derived from an EMBL/GenBank/DDBJ whole genome shotgun (WGS) entry which is preliminary data.</text>
</comment>
<keyword evidence="2" id="KW-0560">Oxidoreductase</keyword>
<dbReference type="EMBL" id="SZPQ01000009">
    <property type="protein sequence ID" value="TKI06990.1"/>
    <property type="molecule type" value="Genomic_DNA"/>
</dbReference>
<sequence length="252" mass="25804">MDGAMKTKNYLITGASGIGLSVAARFISAGARVCFLSRTQASVDAAIGKLGKQAIGVAGSVTETSPILAAIDRMHEEFGGIDGAITCAGINEVQSAFDVSAATFRKILDINVLGSFLVAQAVGKSLAANSGGAITFMSSVYGEAGAPQRAAYCASKGALHTLVESLAIEWGPLGIRVNAVAPTGVRSAMVQSLIEAGKYNLPGVKARTPLGRLAEPEEIADACFFLASDQAKMISGHVLPVDGGWLANGYIL</sequence>
<proteinExistence type="inferred from homology"/>
<evidence type="ECO:0000313" key="4">
    <source>
        <dbReference type="EMBL" id="TKI06990.1"/>
    </source>
</evidence>
<organism evidence="4 5">
    <name type="scientific">Martelella alba</name>
    <dbReference type="NCBI Taxonomy" id="2590451"/>
    <lineage>
        <taxon>Bacteria</taxon>
        <taxon>Pseudomonadati</taxon>
        <taxon>Pseudomonadota</taxon>
        <taxon>Alphaproteobacteria</taxon>
        <taxon>Hyphomicrobiales</taxon>
        <taxon>Aurantimonadaceae</taxon>
        <taxon>Martelella</taxon>
    </lineage>
</organism>
<dbReference type="PANTHER" id="PTHR43669:SF3">
    <property type="entry name" value="ALCOHOL DEHYDROGENASE, PUTATIVE (AFU_ORTHOLOGUE AFUA_3G03445)-RELATED"/>
    <property type="match status" value="1"/>
</dbReference>
<evidence type="ECO:0000256" key="1">
    <source>
        <dbReference type="ARBA" id="ARBA00006484"/>
    </source>
</evidence>
<dbReference type="Proteomes" id="UP000305202">
    <property type="component" value="Unassembled WGS sequence"/>
</dbReference>
<dbReference type="InterPro" id="IPR002347">
    <property type="entry name" value="SDR_fam"/>
</dbReference>
<dbReference type="PANTHER" id="PTHR43669">
    <property type="entry name" value="5-KETO-D-GLUCONATE 5-REDUCTASE"/>
    <property type="match status" value="1"/>
</dbReference>
<dbReference type="PROSITE" id="PS00061">
    <property type="entry name" value="ADH_SHORT"/>
    <property type="match status" value="1"/>
</dbReference>
<protein>
    <submittedName>
        <fullName evidence="4">SDR family oxidoreductase</fullName>
    </submittedName>
</protein>
<name>A0ABY2SMG6_9HYPH</name>
<dbReference type="InterPro" id="IPR036291">
    <property type="entry name" value="NAD(P)-bd_dom_sf"/>
</dbReference>
<accession>A0ABY2SMG6</accession>
<reference evidence="4 5" key="1">
    <citation type="submission" date="2019-04" db="EMBL/GenBank/DDBJ databases">
        <authorList>
            <person name="Li M."/>
            <person name="Gao C."/>
        </authorList>
    </citation>
    <scope>NUCLEOTIDE SEQUENCE [LARGE SCALE GENOMIC DNA]</scope>
    <source>
        <strain evidence="4 5">BGMRC 2031</strain>
    </source>
</reference>
<dbReference type="InterPro" id="IPR020904">
    <property type="entry name" value="Sc_DH/Rdtase_CS"/>
</dbReference>
<dbReference type="SUPFAM" id="SSF51735">
    <property type="entry name" value="NAD(P)-binding Rossmann-fold domains"/>
    <property type="match status" value="1"/>
</dbReference>
<dbReference type="PRINTS" id="PR00081">
    <property type="entry name" value="GDHRDH"/>
</dbReference>
<keyword evidence="5" id="KW-1185">Reference proteome</keyword>
<comment type="similarity">
    <text evidence="1">Belongs to the short-chain dehydrogenases/reductases (SDR) family.</text>
</comment>
<feature type="domain" description="Ketoreductase" evidence="3">
    <location>
        <begin position="8"/>
        <end position="183"/>
    </location>
</feature>